<accession>A0A1M4TSJ7</accession>
<dbReference type="AlphaFoldDB" id="A0A1M4TSJ7"/>
<feature type="coiled-coil region" evidence="1">
    <location>
        <begin position="9"/>
        <end position="36"/>
    </location>
</feature>
<name>A0A1M4TSJ7_MARH1</name>
<protein>
    <submittedName>
        <fullName evidence="2">Uncharacterized protein</fullName>
    </submittedName>
</protein>
<keyword evidence="1" id="KW-0175">Coiled coil</keyword>
<dbReference type="EMBL" id="FQUI01000005">
    <property type="protein sequence ID" value="SHE47413.1"/>
    <property type="molecule type" value="Genomic_DNA"/>
</dbReference>
<evidence type="ECO:0000313" key="2">
    <source>
        <dbReference type="EMBL" id="SHE47413.1"/>
    </source>
</evidence>
<organism evidence="2 3">
    <name type="scientific">Marinitoga hydrogenitolerans (strain DSM 16785 / JCM 12826 / AT1271)</name>
    <dbReference type="NCBI Taxonomy" id="1122195"/>
    <lineage>
        <taxon>Bacteria</taxon>
        <taxon>Thermotogati</taxon>
        <taxon>Thermotogota</taxon>
        <taxon>Thermotogae</taxon>
        <taxon>Petrotogales</taxon>
        <taxon>Petrotogaceae</taxon>
        <taxon>Marinitoga</taxon>
    </lineage>
</organism>
<comment type="caution">
    <text evidence="2">The sequence shown here is derived from an EMBL/GenBank/DDBJ whole genome shotgun (WGS) entry which is preliminary data.</text>
</comment>
<dbReference type="STRING" id="1122195.SAMN02745164_00495"/>
<evidence type="ECO:0000313" key="3">
    <source>
        <dbReference type="Proteomes" id="UP000184334"/>
    </source>
</evidence>
<evidence type="ECO:0000256" key="1">
    <source>
        <dbReference type="SAM" id="Coils"/>
    </source>
</evidence>
<sequence length="53" mass="6402">MRFKKHIDISEKEKKIKKLREQLDVVNDKNKKKEIMKEIFNILSTLKNKDTEG</sequence>
<gene>
    <name evidence="2" type="ORF">SAMN02745164_00495</name>
</gene>
<reference evidence="2" key="1">
    <citation type="submission" date="2016-11" db="EMBL/GenBank/DDBJ databases">
        <authorList>
            <person name="Varghese N."/>
            <person name="Submissions S."/>
        </authorList>
    </citation>
    <scope>NUCLEOTIDE SEQUENCE [LARGE SCALE GENOMIC DNA]</scope>
    <source>
        <strain evidence="2">DSM 16785</strain>
    </source>
</reference>
<keyword evidence="3" id="KW-1185">Reference proteome</keyword>
<proteinExistence type="predicted"/>
<dbReference type="Proteomes" id="UP000184334">
    <property type="component" value="Unassembled WGS sequence"/>
</dbReference>
<dbReference type="RefSeq" id="WP_159429489.1">
    <property type="nucleotide sequence ID" value="NZ_FQUI01000005.1"/>
</dbReference>